<keyword evidence="1" id="KW-0378">Hydrolase</keyword>
<evidence type="ECO:0000256" key="1">
    <source>
        <dbReference type="ARBA" id="ARBA00022722"/>
    </source>
</evidence>
<organism evidence="2 3">
    <name type="scientific">Mytilus coruscus</name>
    <name type="common">Sea mussel</name>
    <dbReference type="NCBI Taxonomy" id="42192"/>
    <lineage>
        <taxon>Eukaryota</taxon>
        <taxon>Metazoa</taxon>
        <taxon>Spiralia</taxon>
        <taxon>Lophotrochozoa</taxon>
        <taxon>Mollusca</taxon>
        <taxon>Bivalvia</taxon>
        <taxon>Autobranchia</taxon>
        <taxon>Pteriomorphia</taxon>
        <taxon>Mytilida</taxon>
        <taxon>Mytiloidea</taxon>
        <taxon>Mytilidae</taxon>
        <taxon>Mytilinae</taxon>
        <taxon>Mytilus</taxon>
    </lineage>
</organism>
<dbReference type="AlphaFoldDB" id="A0A6J8ETX6"/>
<sequence length="404" mass="46600">MSNMMVTNNVVHDVFKHVNGKLQMINKVLCELGAVTPQTIIVGSIYNKAKRVVHLVRKLRNCRNNERLQKYLQTDFVFPKRVLKRKVDENDEELREDYKKLKHTIKVHETSNLKLRKTLKAINVSRQHETIVLLKQRVNSFVDRKNQHEKGTHCNTSKTIIKNLKGEIDILKSEYQNDENNNVMDDLIETRLESKGKPFNDKIRQIYYNFRSGGIGLQHCTPLIKCVLNLLNMEIGDLPSKTTACNLTTELGLIAKQHIGEEIYNAENVTMHRDASTKLGRHFYGVQITNKKQQTFTTGLREVTDGKATTYVECTKHIFQEVTTFSGTLDPPNIFGKVKNFMTDRSAKEYKVNKILATEISAASPINTVQSFTCTVHPLLQFSEIKYYEEEMDENEDEYDLNLE</sequence>
<dbReference type="GO" id="GO:0000175">
    <property type="term" value="F:3'-5'-RNA exonuclease activity"/>
    <property type="evidence" value="ECO:0007669"/>
    <property type="project" value="InterPro"/>
</dbReference>
<gene>
    <name evidence="2" type="ORF">MCOR_54640</name>
</gene>
<keyword evidence="1" id="KW-0540">Nuclease</keyword>
<dbReference type="PANTHER" id="PTHR11046">
    <property type="entry name" value="OLIGORIBONUCLEASE, MITOCHONDRIAL"/>
    <property type="match status" value="1"/>
</dbReference>
<evidence type="ECO:0000313" key="2">
    <source>
        <dbReference type="EMBL" id="CAC5422601.1"/>
    </source>
</evidence>
<reference evidence="2 3" key="1">
    <citation type="submission" date="2020-06" db="EMBL/GenBank/DDBJ databases">
        <authorList>
            <person name="Li R."/>
            <person name="Bekaert M."/>
        </authorList>
    </citation>
    <scope>NUCLEOTIDE SEQUENCE [LARGE SCALE GENOMIC DNA]</scope>
    <source>
        <strain evidence="3">wild</strain>
    </source>
</reference>
<name>A0A6J8ETX6_MYTCO</name>
<protein>
    <submittedName>
        <fullName evidence="2">Uncharacterized protein</fullName>
    </submittedName>
</protein>
<dbReference type="OrthoDB" id="6064891at2759"/>
<dbReference type="Proteomes" id="UP000507470">
    <property type="component" value="Unassembled WGS sequence"/>
</dbReference>
<dbReference type="EMBL" id="CACVKT020009645">
    <property type="protein sequence ID" value="CAC5422601.1"/>
    <property type="molecule type" value="Genomic_DNA"/>
</dbReference>
<keyword evidence="3" id="KW-1185">Reference proteome</keyword>
<proteinExistence type="predicted"/>
<dbReference type="InterPro" id="IPR022894">
    <property type="entry name" value="Oligoribonuclease"/>
</dbReference>
<dbReference type="PANTHER" id="PTHR11046:SF25">
    <property type="match status" value="1"/>
</dbReference>
<accession>A0A6J8ETX6</accession>
<evidence type="ECO:0000313" key="3">
    <source>
        <dbReference type="Proteomes" id="UP000507470"/>
    </source>
</evidence>